<dbReference type="InterPro" id="IPR018204">
    <property type="entry name" value="Trp_synthase_alpha_AS"/>
</dbReference>
<dbReference type="HAMAP" id="MF_00131">
    <property type="entry name" value="Trp_synth_alpha"/>
    <property type="match status" value="1"/>
</dbReference>
<proteinExistence type="inferred from homology"/>
<evidence type="ECO:0000256" key="5">
    <source>
        <dbReference type="ARBA" id="ARBA00022822"/>
    </source>
</evidence>
<dbReference type="InterPro" id="IPR013785">
    <property type="entry name" value="Aldolase_TIM"/>
</dbReference>
<evidence type="ECO:0000256" key="1">
    <source>
        <dbReference type="ARBA" id="ARBA00003365"/>
    </source>
</evidence>
<evidence type="ECO:0000313" key="11">
    <source>
        <dbReference type="EMBL" id="ATW24380.1"/>
    </source>
</evidence>
<evidence type="ECO:0000256" key="10">
    <source>
        <dbReference type="RuleBase" id="RU003662"/>
    </source>
</evidence>
<evidence type="ECO:0000256" key="7">
    <source>
        <dbReference type="ARBA" id="ARBA00023239"/>
    </source>
</evidence>
<comment type="subunit">
    <text evidence="3 9">Tetramer of two alpha and two beta chains.</text>
</comment>
<gene>
    <name evidence="9" type="primary">trpA</name>
    <name evidence="11" type="ORF">DCMF_05905</name>
</gene>
<protein>
    <recommendedName>
        <fullName evidence="9">Tryptophan synthase alpha chain</fullName>
        <ecNumber evidence="9">4.2.1.20</ecNumber>
    </recommendedName>
</protein>
<dbReference type="Proteomes" id="UP000323521">
    <property type="component" value="Chromosome"/>
</dbReference>
<reference evidence="11 12" key="1">
    <citation type="submission" date="2016-10" db="EMBL/GenBank/DDBJ databases">
        <title>Complete Genome Sequence of Peptococcaceae strain DCMF.</title>
        <authorList>
            <person name="Edwards R.J."/>
            <person name="Holland S.I."/>
            <person name="Deshpande N.P."/>
            <person name="Wong Y.K."/>
            <person name="Ertan H."/>
            <person name="Manefield M."/>
            <person name="Russell T.L."/>
            <person name="Lee M.J."/>
        </authorList>
    </citation>
    <scope>NUCLEOTIDE SEQUENCE [LARGE SCALE GENOMIC DNA]</scope>
    <source>
        <strain evidence="11 12">DCMF</strain>
    </source>
</reference>
<dbReference type="Gene3D" id="3.20.20.70">
    <property type="entry name" value="Aldolase class I"/>
    <property type="match status" value="1"/>
</dbReference>
<dbReference type="InterPro" id="IPR002028">
    <property type="entry name" value="Trp_synthase_suA"/>
</dbReference>
<evidence type="ECO:0000256" key="3">
    <source>
        <dbReference type="ARBA" id="ARBA00011270"/>
    </source>
</evidence>
<dbReference type="CDD" id="cd04724">
    <property type="entry name" value="Tryptophan_synthase_alpha"/>
    <property type="match status" value="1"/>
</dbReference>
<dbReference type="PROSITE" id="PS00167">
    <property type="entry name" value="TRP_SYNTHASE_ALPHA"/>
    <property type="match status" value="1"/>
</dbReference>
<dbReference type="EC" id="4.2.1.20" evidence="9"/>
<evidence type="ECO:0000256" key="2">
    <source>
        <dbReference type="ARBA" id="ARBA00004733"/>
    </source>
</evidence>
<keyword evidence="4 9" id="KW-0028">Amino-acid biosynthesis</keyword>
<keyword evidence="12" id="KW-1185">Reference proteome</keyword>
<dbReference type="GO" id="GO:0005829">
    <property type="term" value="C:cytosol"/>
    <property type="evidence" value="ECO:0007669"/>
    <property type="project" value="TreeGrafter"/>
</dbReference>
<keyword evidence="7 9" id="KW-0456">Lyase</keyword>
<dbReference type="UniPathway" id="UPA00035">
    <property type="reaction ID" value="UER00044"/>
</dbReference>
<accession>A0A3G1KPM4</accession>
<keyword evidence="5 9" id="KW-0822">Tryptophan biosynthesis</keyword>
<evidence type="ECO:0000256" key="6">
    <source>
        <dbReference type="ARBA" id="ARBA00023141"/>
    </source>
</evidence>
<dbReference type="KEGG" id="fwa:DCMF_05905"/>
<dbReference type="RefSeq" id="WP_148133570.1">
    <property type="nucleotide sequence ID" value="NZ_CP017634.1"/>
</dbReference>
<evidence type="ECO:0000256" key="8">
    <source>
        <dbReference type="ARBA" id="ARBA00049047"/>
    </source>
</evidence>
<evidence type="ECO:0000256" key="4">
    <source>
        <dbReference type="ARBA" id="ARBA00022605"/>
    </source>
</evidence>
<dbReference type="NCBIfam" id="TIGR00262">
    <property type="entry name" value="trpA"/>
    <property type="match status" value="1"/>
</dbReference>
<dbReference type="FunFam" id="3.20.20.70:FF:000037">
    <property type="entry name" value="Tryptophan synthase alpha chain"/>
    <property type="match status" value="1"/>
</dbReference>
<comment type="catalytic activity">
    <reaction evidence="8 9">
        <text>(1S,2R)-1-C-(indol-3-yl)glycerol 3-phosphate + L-serine = D-glyceraldehyde 3-phosphate + L-tryptophan + H2O</text>
        <dbReference type="Rhea" id="RHEA:10532"/>
        <dbReference type="ChEBI" id="CHEBI:15377"/>
        <dbReference type="ChEBI" id="CHEBI:33384"/>
        <dbReference type="ChEBI" id="CHEBI:57912"/>
        <dbReference type="ChEBI" id="CHEBI:58866"/>
        <dbReference type="ChEBI" id="CHEBI:59776"/>
        <dbReference type="EC" id="4.2.1.20"/>
    </reaction>
</comment>
<dbReference type="PANTHER" id="PTHR43406">
    <property type="entry name" value="TRYPTOPHAN SYNTHASE, ALPHA CHAIN"/>
    <property type="match status" value="1"/>
</dbReference>
<evidence type="ECO:0000313" key="12">
    <source>
        <dbReference type="Proteomes" id="UP000323521"/>
    </source>
</evidence>
<dbReference type="GO" id="GO:0004834">
    <property type="term" value="F:tryptophan synthase activity"/>
    <property type="evidence" value="ECO:0007669"/>
    <property type="project" value="UniProtKB-UniRule"/>
</dbReference>
<comment type="pathway">
    <text evidence="2 9">Amino-acid biosynthesis; L-tryptophan biosynthesis; L-tryptophan from chorismate: step 5/5.</text>
</comment>
<dbReference type="AlphaFoldDB" id="A0A3G1KPM4"/>
<evidence type="ECO:0000256" key="9">
    <source>
        <dbReference type="HAMAP-Rule" id="MF_00131"/>
    </source>
</evidence>
<name>A0A3G1KPM4_FORW1</name>
<dbReference type="SUPFAM" id="SSF51366">
    <property type="entry name" value="Ribulose-phoshate binding barrel"/>
    <property type="match status" value="1"/>
</dbReference>
<dbReference type="PANTHER" id="PTHR43406:SF1">
    <property type="entry name" value="TRYPTOPHAN SYNTHASE ALPHA CHAIN, CHLOROPLASTIC"/>
    <property type="match status" value="1"/>
</dbReference>
<keyword evidence="6 9" id="KW-0057">Aromatic amino acid biosynthesis</keyword>
<comment type="similarity">
    <text evidence="9 10">Belongs to the TrpA family.</text>
</comment>
<dbReference type="InterPro" id="IPR011060">
    <property type="entry name" value="RibuloseP-bd_barrel"/>
</dbReference>
<dbReference type="EMBL" id="CP017634">
    <property type="protein sequence ID" value="ATW24380.1"/>
    <property type="molecule type" value="Genomic_DNA"/>
</dbReference>
<dbReference type="Pfam" id="PF00290">
    <property type="entry name" value="Trp_syntA"/>
    <property type="match status" value="1"/>
</dbReference>
<organism evidence="11 12">
    <name type="scientific">Formimonas warabiya</name>
    <dbReference type="NCBI Taxonomy" id="1761012"/>
    <lineage>
        <taxon>Bacteria</taxon>
        <taxon>Bacillati</taxon>
        <taxon>Bacillota</taxon>
        <taxon>Clostridia</taxon>
        <taxon>Eubacteriales</taxon>
        <taxon>Peptococcaceae</taxon>
        <taxon>Candidatus Formimonas</taxon>
    </lineage>
</organism>
<dbReference type="OrthoDB" id="9804578at2"/>
<comment type="function">
    <text evidence="1 9">The alpha subunit is responsible for the aldol cleavage of indoleglycerol phosphate to indole and glyceraldehyde 3-phosphate.</text>
</comment>
<feature type="active site" description="Proton acceptor" evidence="9">
    <location>
        <position position="60"/>
    </location>
</feature>
<sequence length="280" mass="30502">MNRIDYIFGELDRKKEKALIPYVCCGDPTVAFTEELVVKLAESGADLIELGVPYSDPVADGPTVQKASVRALAGKITLDKIFSLAARVRQKTQIPLLIMTYYNPVYVMGVDHFIEQGRAAGVDGLIIPDLPLEEAGPVQEALEKKGMNLIFLATPTSTSDRLKKIARLAQGFIYCVSVTGVTGARQDISDQLSLLVKRLRQETRIPLAAGFGISGPENARKAAALADGVIVGSALIDRMEQSLTQHPEDYHRAMKEGCSFVKTLKSELRRGEAVQLAGRF</sequence>
<feature type="active site" description="Proton acceptor" evidence="9">
    <location>
        <position position="49"/>
    </location>
</feature>